<keyword evidence="7 12" id="KW-0808">Transferase</keyword>
<keyword evidence="15" id="KW-1185">Reference proteome</keyword>
<evidence type="ECO:0000313" key="14">
    <source>
        <dbReference type="EMBL" id="SDZ66336.1"/>
    </source>
</evidence>
<dbReference type="Gene3D" id="3.20.20.20">
    <property type="entry name" value="Dihydropteroate synthase-like"/>
    <property type="match status" value="1"/>
</dbReference>
<comment type="catalytic activity">
    <reaction evidence="1">
        <text>(7,8-dihydropterin-6-yl)methyl diphosphate + 4-aminobenzoate = 7,8-dihydropteroate + diphosphate</text>
        <dbReference type="Rhea" id="RHEA:19949"/>
        <dbReference type="ChEBI" id="CHEBI:17836"/>
        <dbReference type="ChEBI" id="CHEBI:17839"/>
        <dbReference type="ChEBI" id="CHEBI:33019"/>
        <dbReference type="ChEBI" id="CHEBI:72950"/>
        <dbReference type="EC" id="2.5.1.15"/>
    </reaction>
</comment>
<dbReference type="GO" id="GO:0005829">
    <property type="term" value="C:cytosol"/>
    <property type="evidence" value="ECO:0007669"/>
    <property type="project" value="TreeGrafter"/>
</dbReference>
<evidence type="ECO:0000259" key="13">
    <source>
        <dbReference type="PROSITE" id="PS50972"/>
    </source>
</evidence>
<accession>A0A1H3UVR1</accession>
<dbReference type="EMBL" id="FNQB01000006">
    <property type="protein sequence ID" value="SDZ66336.1"/>
    <property type="molecule type" value="Genomic_DNA"/>
</dbReference>
<organism evidence="14 15">
    <name type="scientific">Asanoa ishikariensis</name>
    <dbReference type="NCBI Taxonomy" id="137265"/>
    <lineage>
        <taxon>Bacteria</taxon>
        <taxon>Bacillati</taxon>
        <taxon>Actinomycetota</taxon>
        <taxon>Actinomycetes</taxon>
        <taxon>Micromonosporales</taxon>
        <taxon>Micromonosporaceae</taxon>
        <taxon>Asanoa</taxon>
    </lineage>
</organism>
<evidence type="ECO:0000256" key="7">
    <source>
        <dbReference type="ARBA" id="ARBA00022679"/>
    </source>
</evidence>
<dbReference type="PROSITE" id="PS00792">
    <property type="entry name" value="DHPS_1"/>
    <property type="match status" value="1"/>
</dbReference>
<comment type="cofactor">
    <cofactor evidence="2 12">
        <name>Mg(2+)</name>
        <dbReference type="ChEBI" id="CHEBI:18420"/>
    </cofactor>
</comment>
<dbReference type="GO" id="GO:0046654">
    <property type="term" value="P:tetrahydrofolate biosynthetic process"/>
    <property type="evidence" value="ECO:0007669"/>
    <property type="project" value="UniProtKB-UniPathway"/>
</dbReference>
<keyword evidence="9 12" id="KW-0460">Magnesium</keyword>
<dbReference type="EC" id="2.5.1.15" evidence="5 12"/>
<protein>
    <recommendedName>
        <fullName evidence="6 12">Dihydropteroate synthase</fullName>
        <shortName evidence="12">DHPS</shortName>
        <ecNumber evidence="5 12">2.5.1.15</ecNumber>
    </recommendedName>
    <alternativeName>
        <fullName evidence="11 12">Dihydropteroate pyrophosphorylase</fullName>
    </alternativeName>
</protein>
<dbReference type="InterPro" id="IPR000489">
    <property type="entry name" value="Pterin-binding_dom"/>
</dbReference>
<evidence type="ECO:0000256" key="11">
    <source>
        <dbReference type="ARBA" id="ARBA00030193"/>
    </source>
</evidence>
<dbReference type="InterPro" id="IPR011005">
    <property type="entry name" value="Dihydropteroate_synth-like_sf"/>
</dbReference>
<evidence type="ECO:0000256" key="4">
    <source>
        <dbReference type="ARBA" id="ARBA00009503"/>
    </source>
</evidence>
<reference evidence="15" key="1">
    <citation type="submission" date="2016-10" db="EMBL/GenBank/DDBJ databases">
        <authorList>
            <person name="Varghese N."/>
            <person name="Submissions S."/>
        </authorList>
    </citation>
    <scope>NUCLEOTIDE SEQUENCE [LARGE SCALE GENOMIC DNA]</scope>
    <source>
        <strain evidence="15">DSM 44718</strain>
    </source>
</reference>
<evidence type="ECO:0000256" key="5">
    <source>
        <dbReference type="ARBA" id="ARBA00012458"/>
    </source>
</evidence>
<dbReference type="InterPro" id="IPR045031">
    <property type="entry name" value="DHP_synth-like"/>
</dbReference>
<dbReference type="PANTHER" id="PTHR20941">
    <property type="entry name" value="FOLATE SYNTHESIS PROTEINS"/>
    <property type="match status" value="1"/>
</dbReference>
<evidence type="ECO:0000256" key="12">
    <source>
        <dbReference type="RuleBase" id="RU361205"/>
    </source>
</evidence>
<dbReference type="FunFam" id="3.20.20.20:FF:000006">
    <property type="entry name" value="Dihydropteroate synthase"/>
    <property type="match status" value="1"/>
</dbReference>
<dbReference type="InterPro" id="IPR006390">
    <property type="entry name" value="DHP_synth_dom"/>
</dbReference>
<evidence type="ECO:0000256" key="10">
    <source>
        <dbReference type="ARBA" id="ARBA00022909"/>
    </source>
</evidence>
<keyword evidence="8 12" id="KW-0479">Metal-binding</keyword>
<evidence type="ECO:0000256" key="6">
    <source>
        <dbReference type="ARBA" id="ARBA00016919"/>
    </source>
</evidence>
<dbReference type="UniPathway" id="UPA00077">
    <property type="reaction ID" value="UER00156"/>
</dbReference>
<dbReference type="Proteomes" id="UP000199632">
    <property type="component" value="Unassembled WGS sequence"/>
</dbReference>
<evidence type="ECO:0000313" key="15">
    <source>
        <dbReference type="Proteomes" id="UP000199632"/>
    </source>
</evidence>
<dbReference type="GO" id="GO:0004156">
    <property type="term" value="F:dihydropteroate synthase activity"/>
    <property type="evidence" value="ECO:0007669"/>
    <property type="project" value="UniProtKB-EC"/>
</dbReference>
<comment type="pathway">
    <text evidence="3 12">Cofactor biosynthesis; tetrahydrofolate biosynthesis; 7,8-dihydrofolate from 2-amino-4-hydroxy-6-hydroxymethyl-7,8-dihydropteridine diphosphate and 4-aminobenzoate: step 1/2.</text>
</comment>
<dbReference type="GO" id="GO:0046872">
    <property type="term" value="F:metal ion binding"/>
    <property type="evidence" value="ECO:0007669"/>
    <property type="project" value="UniProtKB-KW"/>
</dbReference>
<dbReference type="PANTHER" id="PTHR20941:SF1">
    <property type="entry name" value="FOLIC ACID SYNTHESIS PROTEIN FOL1"/>
    <property type="match status" value="1"/>
</dbReference>
<comment type="function">
    <text evidence="12">Catalyzes the condensation of para-aminobenzoate (pABA) with 6-hydroxymethyl-7,8-dihydropterin diphosphate (DHPt-PP) to form 7,8-dihydropteroate (H2Pte), the immediate precursor of folate derivatives.</text>
</comment>
<evidence type="ECO:0000256" key="1">
    <source>
        <dbReference type="ARBA" id="ARBA00000012"/>
    </source>
</evidence>
<evidence type="ECO:0000256" key="8">
    <source>
        <dbReference type="ARBA" id="ARBA00022723"/>
    </source>
</evidence>
<dbReference type="CDD" id="cd00739">
    <property type="entry name" value="DHPS"/>
    <property type="match status" value="1"/>
</dbReference>
<dbReference type="AlphaFoldDB" id="A0A1H3UVR1"/>
<gene>
    <name evidence="14" type="ORF">SAMN05421684_8158</name>
</gene>
<sequence length="315" mass="33151">MAGVADVAHEFERQGRNAVRYGLQVTDLLRSPDPVVMGVLNVTPDSFSDGGRYFSSDPGGGLAAAIAHGIAMHRDGADLVDVGGESTRPGAERVDPDTEAARVLPVIRALADQGVTMSIDTTRASVAAAALEAGATVVNDVSGGLADPDMAKVVAGAGCPWVLMHWRGHSRRMADLANYDDVVKEVRDELSQRVDEALAAGVAADRIVIDPGLGFAKRAEHNWTLTRGLPELIALGYPVLFGASRKSYLGRLLAEPDGTPRPTDQRTAATVATSVLAVAAGAWGVRVHDVRETTDAIAVWQASGRPRLVYEEDSA</sequence>
<comment type="similarity">
    <text evidence="4 12">Belongs to the DHPS family.</text>
</comment>
<evidence type="ECO:0000256" key="3">
    <source>
        <dbReference type="ARBA" id="ARBA00004763"/>
    </source>
</evidence>
<keyword evidence="10 12" id="KW-0289">Folate biosynthesis</keyword>
<dbReference type="SUPFAM" id="SSF51717">
    <property type="entry name" value="Dihydropteroate synthetase-like"/>
    <property type="match status" value="1"/>
</dbReference>
<proteinExistence type="inferred from homology"/>
<evidence type="ECO:0000256" key="2">
    <source>
        <dbReference type="ARBA" id="ARBA00001946"/>
    </source>
</evidence>
<dbReference type="NCBIfam" id="TIGR01496">
    <property type="entry name" value="DHPS"/>
    <property type="match status" value="1"/>
</dbReference>
<dbReference type="GO" id="GO:0046656">
    <property type="term" value="P:folic acid biosynthetic process"/>
    <property type="evidence" value="ECO:0007669"/>
    <property type="project" value="UniProtKB-KW"/>
</dbReference>
<dbReference type="PROSITE" id="PS50972">
    <property type="entry name" value="PTERIN_BINDING"/>
    <property type="match status" value="1"/>
</dbReference>
<dbReference type="Pfam" id="PF00809">
    <property type="entry name" value="Pterin_bind"/>
    <property type="match status" value="1"/>
</dbReference>
<dbReference type="PROSITE" id="PS00793">
    <property type="entry name" value="DHPS_2"/>
    <property type="match status" value="1"/>
</dbReference>
<evidence type="ECO:0000256" key="9">
    <source>
        <dbReference type="ARBA" id="ARBA00022842"/>
    </source>
</evidence>
<name>A0A1H3UVR1_9ACTN</name>
<dbReference type="STRING" id="137265.SAMN05421684_8158"/>
<feature type="domain" description="Pterin-binding" evidence="13">
    <location>
        <begin position="34"/>
        <end position="298"/>
    </location>
</feature>